<evidence type="ECO:0000256" key="1">
    <source>
        <dbReference type="SAM" id="Phobius"/>
    </source>
</evidence>
<keyword evidence="1" id="KW-0812">Transmembrane</keyword>
<feature type="transmembrane region" description="Helical" evidence="1">
    <location>
        <begin position="124"/>
        <end position="147"/>
    </location>
</feature>
<dbReference type="EMBL" id="BAAAJE010000015">
    <property type="protein sequence ID" value="GAA1148171.1"/>
    <property type="molecule type" value="Genomic_DNA"/>
</dbReference>
<feature type="transmembrane region" description="Helical" evidence="1">
    <location>
        <begin position="173"/>
        <end position="195"/>
    </location>
</feature>
<dbReference type="RefSeq" id="WP_343908255.1">
    <property type="nucleotide sequence ID" value="NZ_BAAAJE010000015.1"/>
</dbReference>
<keyword evidence="1" id="KW-1133">Transmembrane helix</keyword>
<reference evidence="2 3" key="1">
    <citation type="journal article" date="2019" name="Int. J. Syst. Evol. Microbiol.">
        <title>The Global Catalogue of Microorganisms (GCM) 10K type strain sequencing project: providing services to taxonomists for standard genome sequencing and annotation.</title>
        <authorList>
            <consortium name="The Broad Institute Genomics Platform"/>
            <consortium name="The Broad Institute Genome Sequencing Center for Infectious Disease"/>
            <person name="Wu L."/>
            <person name="Ma J."/>
        </authorList>
    </citation>
    <scope>NUCLEOTIDE SEQUENCE [LARGE SCALE GENOMIC DNA]</scope>
    <source>
        <strain evidence="2 3">JCM 11813</strain>
    </source>
</reference>
<accession>A0ABN1UET3</accession>
<keyword evidence="1" id="KW-0472">Membrane</keyword>
<evidence type="ECO:0000313" key="2">
    <source>
        <dbReference type="EMBL" id="GAA1148171.1"/>
    </source>
</evidence>
<dbReference type="PROSITE" id="PS51318">
    <property type="entry name" value="TAT"/>
    <property type="match status" value="1"/>
</dbReference>
<keyword evidence="3" id="KW-1185">Reference proteome</keyword>
<protein>
    <recommendedName>
        <fullName evidence="4">Metallophosphoesterase</fullName>
    </recommendedName>
</protein>
<sequence>MTSRARRSALRVARTVALTALLVTVPFASALVAVGYAPPAHVEVAGQQVSVRPVLGQDTSRLFQGALVRPQHQRVAGKTVGVDIDADWNRLVPSDKPTRRYLAGLWENPRPAIHLIGATARRHLLLWGTGGFGAGVLAVGAVVGLSWQRRRRLASYSPESAELVTRHNRRLRLTLVVSGVVAALALDAVAARVWLHEDHRTPVASPVFDGTPLEGTQVTGLLADVLPFLSVLRPRSQFYEDASANLKAALAAQPDLAGGDGEVVFVLADDFEDVNGMARQVGLTARLLDADFVALTGDLTFAGKRLELYVLDTLDYYAEDRPIHLAPGLHDTPTIVAAAEDRGWEVGDGTTQDVSGLRLLAAADPRISTVGNFGTSDVLRDPDVDVDRFVGDMIDEACTEHPDFVLVHDHLLGRRIAESGCVGTAVLDGRSYDFLGPQQVPTATGGTATEFTLGSAGGHADTRPNPGIIAHPARFAIVYVDPDTRRTRYAVVSVTPDAGVTITPPVALDTPYP</sequence>
<comment type="caution">
    <text evidence="2">The sequence shown here is derived from an EMBL/GenBank/DDBJ whole genome shotgun (WGS) entry which is preliminary data.</text>
</comment>
<dbReference type="InterPro" id="IPR029052">
    <property type="entry name" value="Metallo-depent_PP-like"/>
</dbReference>
<evidence type="ECO:0008006" key="4">
    <source>
        <dbReference type="Google" id="ProtNLM"/>
    </source>
</evidence>
<proteinExistence type="predicted"/>
<organism evidence="2 3">
    <name type="scientific">Nocardioides aquiterrae</name>
    <dbReference type="NCBI Taxonomy" id="203799"/>
    <lineage>
        <taxon>Bacteria</taxon>
        <taxon>Bacillati</taxon>
        <taxon>Actinomycetota</taxon>
        <taxon>Actinomycetes</taxon>
        <taxon>Propionibacteriales</taxon>
        <taxon>Nocardioidaceae</taxon>
        <taxon>Nocardioides</taxon>
    </lineage>
</organism>
<dbReference type="Proteomes" id="UP001499979">
    <property type="component" value="Unassembled WGS sequence"/>
</dbReference>
<name>A0ABN1UET3_9ACTN</name>
<evidence type="ECO:0000313" key="3">
    <source>
        <dbReference type="Proteomes" id="UP001499979"/>
    </source>
</evidence>
<gene>
    <name evidence="2" type="ORF">GCM10009606_28610</name>
</gene>
<dbReference type="InterPro" id="IPR006311">
    <property type="entry name" value="TAT_signal"/>
</dbReference>
<dbReference type="SUPFAM" id="SSF56300">
    <property type="entry name" value="Metallo-dependent phosphatases"/>
    <property type="match status" value="1"/>
</dbReference>